<protein>
    <recommendedName>
        <fullName evidence="4">DUF3102 domain-containing protein</fullName>
    </recommendedName>
</protein>
<evidence type="ECO:0008006" key="4">
    <source>
        <dbReference type="Google" id="ProtNLM"/>
    </source>
</evidence>
<keyword evidence="1" id="KW-0175">Coiled coil</keyword>
<gene>
    <name evidence="2" type="ORF">EHQ43_08630</name>
</gene>
<dbReference type="Proteomes" id="UP000297641">
    <property type="component" value="Unassembled WGS sequence"/>
</dbReference>
<name>A0A7I0INW0_9LEPT</name>
<dbReference type="RefSeq" id="WP_135770805.1">
    <property type="nucleotide sequence ID" value="NZ_RQFT01000008.1"/>
</dbReference>
<comment type="caution">
    <text evidence="2">The sequence shown here is derived from an EMBL/GenBank/DDBJ whole genome shotgun (WGS) entry which is preliminary data.</text>
</comment>
<feature type="coiled-coil region" evidence="1">
    <location>
        <begin position="156"/>
        <end position="211"/>
    </location>
</feature>
<dbReference type="AlphaFoldDB" id="A0A7I0INW0"/>
<evidence type="ECO:0000256" key="1">
    <source>
        <dbReference type="SAM" id="Coils"/>
    </source>
</evidence>
<evidence type="ECO:0000313" key="2">
    <source>
        <dbReference type="EMBL" id="TGL06469.1"/>
    </source>
</evidence>
<accession>A0A7I0INW0</accession>
<sequence>MKVKSEFNEYEKELGETAPAIIETEQAVLDENFDASNLTKEQRVQLATLYATQIKISTFQMALALASIRRMELYKELGFESFFEFAKVECNISKDRALELVDAISEFGAGDKIKQLMDASPSKFLQVSKEIRKKKLNGEVLVLSTGEEISATEYLEERISEELAELRKKNKALNRELENTKSDVANSDKQIKTLKDRIKAKDNDLENLKQAKGLDPLKIQSIKEQREIERLIDDQNNSIVTALKNLTEIPEEVRNNSLGIYVMRSIATLEVSLKALKVDWGGHIINEVAQ</sequence>
<proteinExistence type="predicted"/>
<evidence type="ECO:0000313" key="3">
    <source>
        <dbReference type="Proteomes" id="UP000297641"/>
    </source>
</evidence>
<dbReference type="EMBL" id="RQFT01000008">
    <property type="protein sequence ID" value="TGL06469.1"/>
    <property type="molecule type" value="Genomic_DNA"/>
</dbReference>
<reference evidence="2 3" key="1">
    <citation type="journal article" date="2019" name="PLoS Negl. Trop. Dis.">
        <title>Revisiting the worldwide diversity of Leptospira species in the environment.</title>
        <authorList>
            <person name="Vincent A.T."/>
            <person name="Schiettekatte O."/>
            <person name="Bourhy P."/>
            <person name="Veyrier F.J."/>
            <person name="Picardeau M."/>
        </authorList>
    </citation>
    <scope>NUCLEOTIDE SEQUENCE [LARGE SCALE GENOMIC DNA]</scope>
    <source>
        <strain evidence="2 3">201800273</strain>
    </source>
</reference>
<organism evidence="2 3">
    <name type="scientific">Leptospira bouyouniensis</name>
    <dbReference type="NCBI Taxonomy" id="2484911"/>
    <lineage>
        <taxon>Bacteria</taxon>
        <taxon>Pseudomonadati</taxon>
        <taxon>Spirochaetota</taxon>
        <taxon>Spirochaetia</taxon>
        <taxon>Leptospirales</taxon>
        <taxon>Leptospiraceae</taxon>
        <taxon>Leptospira</taxon>
    </lineage>
</organism>